<dbReference type="InterPro" id="IPR012263">
    <property type="entry name" value="M_m6A_EcoRV"/>
</dbReference>
<dbReference type="Pfam" id="PF02086">
    <property type="entry name" value="MethyltransfD12"/>
    <property type="match status" value="1"/>
</dbReference>
<dbReference type="REBASE" id="97862">
    <property type="entry name" value="M.Uth34C02ORFAP"/>
</dbReference>
<dbReference type="InterPro" id="IPR023095">
    <property type="entry name" value="Ade_MeTrfase_dom_2"/>
</dbReference>
<dbReference type="GO" id="GO:0006298">
    <property type="term" value="P:mismatch repair"/>
    <property type="evidence" value="ECO:0007669"/>
    <property type="project" value="TreeGrafter"/>
</dbReference>
<evidence type="ECO:0000256" key="6">
    <source>
        <dbReference type="ARBA" id="ARBA00047942"/>
    </source>
</evidence>
<dbReference type="Gene3D" id="3.40.50.150">
    <property type="entry name" value="Vaccinia Virus protein VP39"/>
    <property type="match status" value="1"/>
</dbReference>
<protein>
    <recommendedName>
        <fullName evidence="2">site-specific DNA-methyltransferase (adenine-specific)</fullName>
        <ecNumber evidence="2">2.1.1.72</ecNumber>
    </recommendedName>
</protein>
<gene>
    <name evidence="7" type="primary">dam</name>
</gene>
<dbReference type="EMBL" id="KF900850">
    <property type="protein sequence ID" value="AIF09049.1"/>
    <property type="molecule type" value="Genomic_DNA"/>
</dbReference>
<dbReference type="InterPro" id="IPR002052">
    <property type="entry name" value="DNA_methylase_N6_adenine_CS"/>
</dbReference>
<sequence>MAQEYHQIAIADPKPFVKWVGGKRQLMQELENNFPKQFGTYHEPFLGGGAVMFNLLANEPRLSCNVSDFNSDLILAYVTIRDKLGKLIESLENHSKNYHKDSVEYYYQVRKQEPKQQIEKVSRLIFLNKTCFNGLYRVNKKGQFNVPLGRYTNPNIVNKENLTAVSKILQTEKIKISCRDFEAVLDDAKKGDLVYFDPPYQPISSTANFTSYTHRDFTEDDLERLADLANQLSSKGCHVLLSNSNSKTVKNHFSGKHWSISKINANRAINSNPAKRTGHKEIIIKNY</sequence>
<evidence type="ECO:0000256" key="2">
    <source>
        <dbReference type="ARBA" id="ARBA00011900"/>
    </source>
</evidence>
<keyword evidence="4 7" id="KW-0808">Transferase</keyword>
<evidence type="ECO:0000256" key="3">
    <source>
        <dbReference type="ARBA" id="ARBA00022603"/>
    </source>
</evidence>
<dbReference type="PANTHER" id="PTHR30481:SF3">
    <property type="entry name" value="DNA ADENINE METHYLASE"/>
    <property type="match status" value="1"/>
</dbReference>
<evidence type="ECO:0000256" key="4">
    <source>
        <dbReference type="ARBA" id="ARBA00022679"/>
    </source>
</evidence>
<dbReference type="GO" id="GO:1904047">
    <property type="term" value="F:S-adenosyl-L-methionine binding"/>
    <property type="evidence" value="ECO:0007669"/>
    <property type="project" value="TreeGrafter"/>
</dbReference>
<dbReference type="GO" id="GO:0009007">
    <property type="term" value="F:site-specific DNA-methyltransferase (adenine-specific) activity"/>
    <property type="evidence" value="ECO:0007669"/>
    <property type="project" value="UniProtKB-EC"/>
</dbReference>
<dbReference type="PROSITE" id="PS00092">
    <property type="entry name" value="N6_MTASE"/>
    <property type="match status" value="1"/>
</dbReference>
<comment type="catalytic activity">
    <reaction evidence="6">
        <text>a 2'-deoxyadenosine in DNA + S-adenosyl-L-methionine = an N(6)-methyl-2'-deoxyadenosine in DNA + S-adenosyl-L-homocysteine + H(+)</text>
        <dbReference type="Rhea" id="RHEA:15197"/>
        <dbReference type="Rhea" id="RHEA-COMP:12418"/>
        <dbReference type="Rhea" id="RHEA-COMP:12419"/>
        <dbReference type="ChEBI" id="CHEBI:15378"/>
        <dbReference type="ChEBI" id="CHEBI:57856"/>
        <dbReference type="ChEBI" id="CHEBI:59789"/>
        <dbReference type="ChEBI" id="CHEBI:90615"/>
        <dbReference type="ChEBI" id="CHEBI:90616"/>
        <dbReference type="EC" id="2.1.1.72"/>
    </reaction>
</comment>
<dbReference type="AlphaFoldDB" id="A0A075GZ14"/>
<evidence type="ECO:0000256" key="1">
    <source>
        <dbReference type="ARBA" id="ARBA00006594"/>
    </source>
</evidence>
<name>A0A075GZ14_9ARCH</name>
<dbReference type="InterPro" id="IPR012327">
    <property type="entry name" value="MeTrfase_D12"/>
</dbReference>
<evidence type="ECO:0000313" key="7">
    <source>
        <dbReference type="EMBL" id="AIF09049.1"/>
    </source>
</evidence>
<organism evidence="7">
    <name type="scientific">uncultured marine thaumarchaeote KM3_34_C02</name>
    <dbReference type="NCBI Taxonomy" id="1456129"/>
    <lineage>
        <taxon>Archaea</taxon>
        <taxon>Nitrososphaerota</taxon>
        <taxon>environmental samples</taxon>
    </lineage>
</organism>
<dbReference type="GO" id="GO:0032259">
    <property type="term" value="P:methylation"/>
    <property type="evidence" value="ECO:0007669"/>
    <property type="project" value="UniProtKB-KW"/>
</dbReference>
<dbReference type="PANTHER" id="PTHR30481">
    <property type="entry name" value="DNA ADENINE METHYLASE"/>
    <property type="match status" value="1"/>
</dbReference>
<dbReference type="GO" id="GO:0009307">
    <property type="term" value="P:DNA restriction-modification system"/>
    <property type="evidence" value="ECO:0007669"/>
    <property type="project" value="InterPro"/>
</dbReference>
<dbReference type="InterPro" id="IPR029063">
    <property type="entry name" value="SAM-dependent_MTases_sf"/>
</dbReference>
<dbReference type="EC" id="2.1.1.72" evidence="2"/>
<proteinExistence type="inferred from homology"/>
<dbReference type="NCBIfam" id="TIGR00571">
    <property type="entry name" value="dam"/>
    <property type="match status" value="1"/>
</dbReference>
<dbReference type="PRINTS" id="PR00505">
    <property type="entry name" value="D12N6MTFRASE"/>
</dbReference>
<reference evidence="7" key="1">
    <citation type="journal article" date="2014" name="Genome Biol. Evol.">
        <title>Pangenome evidence for extensive interdomain horizontal transfer affecting lineage core and shell genes in uncultured planktonic thaumarchaeota and euryarchaeota.</title>
        <authorList>
            <person name="Deschamps P."/>
            <person name="Zivanovic Y."/>
            <person name="Moreira D."/>
            <person name="Rodriguez-Valera F."/>
            <person name="Lopez-Garcia P."/>
        </authorList>
    </citation>
    <scope>NUCLEOTIDE SEQUENCE</scope>
</reference>
<dbReference type="GO" id="GO:0043565">
    <property type="term" value="F:sequence-specific DNA binding"/>
    <property type="evidence" value="ECO:0007669"/>
    <property type="project" value="TreeGrafter"/>
</dbReference>
<comment type="similarity">
    <text evidence="1">Belongs to the N(4)/N(6)-methyltransferase family.</text>
</comment>
<keyword evidence="5" id="KW-0949">S-adenosyl-L-methionine</keyword>
<dbReference type="SUPFAM" id="SSF53335">
    <property type="entry name" value="S-adenosyl-L-methionine-dependent methyltransferases"/>
    <property type="match status" value="1"/>
</dbReference>
<evidence type="ECO:0000256" key="5">
    <source>
        <dbReference type="ARBA" id="ARBA00022691"/>
    </source>
</evidence>
<dbReference type="PIRSF" id="PIRSF000398">
    <property type="entry name" value="M_m6A_EcoRV"/>
    <property type="match status" value="1"/>
</dbReference>
<keyword evidence="3 7" id="KW-0489">Methyltransferase</keyword>
<dbReference type="Gene3D" id="1.10.1020.10">
    <property type="entry name" value="Adenine-specific Methyltransferase, Domain 2"/>
    <property type="match status" value="1"/>
</dbReference>
<accession>A0A075GZ14</accession>